<keyword evidence="2" id="KW-0812">Transmembrane</keyword>
<sequence>MSVNSIPAQSTSPEASKSLPARKPPKSPQASRTSNISNNNTTVNNNNNTSVNPLNASKASLPSARPPSAKRAQRVSSNLSEQSTVPDSGVENLIPLNLSRHQPIEKFFTQFHAQPANRKAEEGDDPEEEEQDQARNDNELLLEQFAEYTDDDSFFSSSEAVIEQDPNRVKKARRHVMVSTVQEALAHHTSKGGALRTDPYLEDISKKQTNDWLFQVHRRDIALEYSSFFVFPRRWTPRVVVYNVMHHWVMEFVIFWIIIGYGIFQATWARYPYTSKRQYNNLDQAGPYFMGRCVLYRYSGV</sequence>
<dbReference type="VEuPathDB" id="TriTrypDB:ADEAN_000441300"/>
<reference evidence="3 4" key="1">
    <citation type="submission" date="2020-08" db="EMBL/GenBank/DDBJ databases">
        <authorList>
            <person name="Newling K."/>
            <person name="Davey J."/>
            <person name="Forrester S."/>
        </authorList>
    </citation>
    <scope>NUCLEOTIDE SEQUENCE [LARGE SCALE GENOMIC DNA]</scope>
    <source>
        <strain evidence="4">Crithidia deanei Carvalho (ATCC PRA-265)</strain>
    </source>
</reference>
<organism evidence="3 4">
    <name type="scientific">Angomonas deanei</name>
    <dbReference type="NCBI Taxonomy" id="59799"/>
    <lineage>
        <taxon>Eukaryota</taxon>
        <taxon>Discoba</taxon>
        <taxon>Euglenozoa</taxon>
        <taxon>Kinetoplastea</taxon>
        <taxon>Metakinetoplastina</taxon>
        <taxon>Trypanosomatida</taxon>
        <taxon>Trypanosomatidae</taxon>
        <taxon>Strigomonadinae</taxon>
        <taxon>Angomonas</taxon>
    </lineage>
</organism>
<keyword evidence="2" id="KW-1133">Transmembrane helix</keyword>
<evidence type="ECO:0000256" key="2">
    <source>
        <dbReference type="SAM" id="Phobius"/>
    </source>
</evidence>
<feature type="compositionally biased region" description="Low complexity" evidence="1">
    <location>
        <begin position="33"/>
        <end position="52"/>
    </location>
</feature>
<dbReference type="EMBL" id="LR877151">
    <property type="protein sequence ID" value="CAD2216935.1"/>
    <property type="molecule type" value="Genomic_DNA"/>
</dbReference>
<keyword evidence="4" id="KW-1185">Reference proteome</keyword>
<protein>
    <submittedName>
        <fullName evidence="3">Uncharacterized protein</fullName>
    </submittedName>
</protein>
<dbReference type="AlphaFoldDB" id="A0A7G2CBV4"/>
<feature type="compositionally biased region" description="Polar residues" evidence="1">
    <location>
        <begin position="74"/>
        <end position="86"/>
    </location>
</feature>
<evidence type="ECO:0000313" key="4">
    <source>
        <dbReference type="Proteomes" id="UP000515908"/>
    </source>
</evidence>
<name>A0A7G2CBV4_9TRYP</name>
<keyword evidence="2" id="KW-0472">Membrane</keyword>
<accession>A0A7G2CBV4</accession>
<evidence type="ECO:0000256" key="1">
    <source>
        <dbReference type="SAM" id="MobiDB-lite"/>
    </source>
</evidence>
<dbReference type="Proteomes" id="UP000515908">
    <property type="component" value="Chromosome 07"/>
</dbReference>
<evidence type="ECO:0000313" key="3">
    <source>
        <dbReference type="EMBL" id="CAD2216935.1"/>
    </source>
</evidence>
<feature type="region of interest" description="Disordered" evidence="1">
    <location>
        <begin position="1"/>
        <end position="90"/>
    </location>
</feature>
<feature type="compositionally biased region" description="Polar residues" evidence="1">
    <location>
        <begin position="1"/>
        <end position="15"/>
    </location>
</feature>
<proteinExistence type="predicted"/>
<gene>
    <name evidence="3" type="ORF">ADEAN_000441300</name>
</gene>
<feature type="transmembrane region" description="Helical" evidence="2">
    <location>
        <begin position="248"/>
        <end position="269"/>
    </location>
</feature>